<evidence type="ECO:0000256" key="5">
    <source>
        <dbReference type="PROSITE-ProRule" id="PRU00108"/>
    </source>
</evidence>
<feature type="compositionally biased region" description="Basic and acidic residues" evidence="7">
    <location>
        <begin position="582"/>
        <end position="596"/>
    </location>
</feature>
<dbReference type="SUPFAM" id="SSF46689">
    <property type="entry name" value="Homeodomain-like"/>
    <property type="match status" value="1"/>
</dbReference>
<dbReference type="PANTHER" id="PTHR15272:SF0">
    <property type="entry name" value="CHROMATIN ASSEMBLY FACTOR 1 SUBUNIT A"/>
    <property type="match status" value="1"/>
</dbReference>
<dbReference type="Gene3D" id="1.10.10.60">
    <property type="entry name" value="Homeodomain-like"/>
    <property type="match status" value="1"/>
</dbReference>
<evidence type="ECO:0000256" key="1">
    <source>
        <dbReference type="ARBA" id="ARBA00004123"/>
    </source>
</evidence>
<dbReference type="GO" id="GO:0006281">
    <property type="term" value="P:DNA repair"/>
    <property type="evidence" value="ECO:0007669"/>
    <property type="project" value="UniProtKB-KW"/>
</dbReference>
<comment type="caution">
    <text evidence="9">The sequence shown here is derived from an EMBL/GenBank/DDBJ whole genome shotgun (WGS) entry which is preliminary data.</text>
</comment>
<keyword evidence="3" id="KW-0234">DNA repair</keyword>
<feature type="compositionally biased region" description="Low complexity" evidence="7">
    <location>
        <begin position="205"/>
        <end position="220"/>
    </location>
</feature>
<dbReference type="GO" id="GO:0003677">
    <property type="term" value="F:DNA binding"/>
    <property type="evidence" value="ECO:0007669"/>
    <property type="project" value="UniProtKB-UniRule"/>
</dbReference>
<dbReference type="OrthoDB" id="515906at2759"/>
<accession>A0A9D4TKA2</accession>
<feature type="region of interest" description="Disordered" evidence="7">
    <location>
        <begin position="186"/>
        <end position="319"/>
    </location>
</feature>
<feature type="region of interest" description="Disordered" evidence="7">
    <location>
        <begin position="659"/>
        <end position="715"/>
    </location>
</feature>
<dbReference type="GO" id="GO:0006334">
    <property type="term" value="P:nucleosome assembly"/>
    <property type="evidence" value="ECO:0007669"/>
    <property type="project" value="TreeGrafter"/>
</dbReference>
<keyword evidence="10" id="KW-1185">Reference proteome</keyword>
<dbReference type="GO" id="GO:0005634">
    <property type="term" value="C:nucleus"/>
    <property type="evidence" value="ECO:0007669"/>
    <property type="project" value="UniProtKB-SubCell"/>
</dbReference>
<reference evidence="9" key="1">
    <citation type="journal article" date="2019" name="Plant J.">
        <title>Chlorella vulgaris genome assembly and annotation reveals the molecular basis for metabolic acclimation to high light conditions.</title>
        <authorList>
            <person name="Cecchin M."/>
            <person name="Marcolungo L."/>
            <person name="Rossato M."/>
            <person name="Girolomoni L."/>
            <person name="Cosentino E."/>
            <person name="Cuine S."/>
            <person name="Li-Beisson Y."/>
            <person name="Delledonne M."/>
            <person name="Ballottari M."/>
        </authorList>
    </citation>
    <scope>NUCLEOTIDE SEQUENCE</scope>
    <source>
        <strain evidence="9">211/11P</strain>
    </source>
</reference>
<dbReference type="InterPro" id="IPR022043">
    <property type="entry name" value="CAF1A_DD"/>
</dbReference>
<feature type="compositionally biased region" description="Acidic residues" evidence="7">
    <location>
        <begin position="882"/>
        <end position="897"/>
    </location>
</feature>
<feature type="domain" description="Homeobox" evidence="8">
    <location>
        <begin position="132"/>
        <end position="192"/>
    </location>
</feature>
<feature type="compositionally biased region" description="Low complexity" evidence="7">
    <location>
        <begin position="111"/>
        <end position="125"/>
    </location>
</feature>
<evidence type="ECO:0000256" key="2">
    <source>
        <dbReference type="ARBA" id="ARBA00022763"/>
    </source>
</evidence>
<feature type="region of interest" description="Disordered" evidence="7">
    <location>
        <begin position="863"/>
        <end position="899"/>
    </location>
</feature>
<feature type="region of interest" description="Disordered" evidence="7">
    <location>
        <begin position="111"/>
        <end position="144"/>
    </location>
</feature>
<protein>
    <recommendedName>
        <fullName evidence="8">Homeobox domain-containing protein</fullName>
    </recommendedName>
</protein>
<feature type="compositionally biased region" description="Gly residues" evidence="7">
    <location>
        <begin position="1055"/>
        <end position="1066"/>
    </location>
</feature>
<dbReference type="Pfam" id="PF00046">
    <property type="entry name" value="Homeodomain"/>
    <property type="match status" value="1"/>
</dbReference>
<feature type="region of interest" description="Disordered" evidence="7">
    <location>
        <begin position="559"/>
        <end position="596"/>
    </location>
</feature>
<feature type="compositionally biased region" description="Low complexity" evidence="7">
    <location>
        <begin position="299"/>
        <end position="319"/>
    </location>
</feature>
<feature type="region of interest" description="Disordered" evidence="7">
    <location>
        <begin position="31"/>
        <end position="94"/>
    </location>
</feature>
<dbReference type="Proteomes" id="UP001055712">
    <property type="component" value="Unassembled WGS sequence"/>
</dbReference>
<evidence type="ECO:0000259" key="8">
    <source>
        <dbReference type="PROSITE" id="PS50071"/>
    </source>
</evidence>
<comment type="subcellular location">
    <subcellularLocation>
        <location evidence="1 5 6">Nucleus</location>
    </subcellularLocation>
</comment>
<evidence type="ECO:0000256" key="3">
    <source>
        <dbReference type="ARBA" id="ARBA00023204"/>
    </source>
</evidence>
<feature type="compositionally biased region" description="Low complexity" evidence="7">
    <location>
        <begin position="227"/>
        <end position="241"/>
    </location>
</feature>
<dbReference type="PROSITE" id="PS50071">
    <property type="entry name" value="HOMEOBOX_2"/>
    <property type="match status" value="1"/>
</dbReference>
<evidence type="ECO:0000256" key="7">
    <source>
        <dbReference type="SAM" id="MobiDB-lite"/>
    </source>
</evidence>
<dbReference type="CDD" id="cd00086">
    <property type="entry name" value="homeodomain"/>
    <property type="match status" value="1"/>
</dbReference>
<dbReference type="SMART" id="SM00389">
    <property type="entry name" value="HOX"/>
    <property type="match status" value="1"/>
</dbReference>
<sequence length="1462" mass="149497">MFKAITKKNGPSSKGDVKGTLTALWASAGGKVGTSVAPPAQAAPPAADVEPQPLFERQYTPEGARPNSALAAEAAAAPTTGGDVAIGAAPDASPEPAAALTTAVKANEQPDAAGDAALAKASNAADKADKKRKRSAAAEPFKEDQLTKLQALFAENEYANTAAKSALASELGVELVQVNKWFEKERKKARDAGAAPKRGRPKSGAANDAETAAAIDTAAASTGQENVAPAAQAVGSGAASAPEEEAMDVDAQLPVQATPPQEQQMAAVPEAPVPGAAGAVQAAPAEAEAAPAVSPPPSAAQITPAPAPQPSEAAAGAAARADAAAVPPMAVPGAVGPAPASATAPDAAVAAAKTPASAALQLLLSADSRHKLQAELQAEADVLRRQGLAPPLRPLPAEPPAERLAFSDTLLAAHVAGQQVPLSQLVAALQPLFKVPDSEAAVEEAVVSSHIVDLATRKSYAPKECASAAIVDVLEDAAPERLWQWELRDPKKSLAKELRLAAQQAKRRGARVQDRLAALSAALRLLEAHKEGKATARLSKALDSLHRVKTLAQIEEEQKAERDAAAAKEAPKKLQSAGKVEPSAEEKARLKAEKEAEKELARAAKEAEKERLKLEKEAEKERLKAEKERSRQEAEEAKLAKKAGLKSVGSLQKQKSKFFAFFQQPQPAPGSTPGAAAAGSPGPCAATPAGRGPSSRQGGSQAGAGSSSPNEAATTGKKILGYDELFPKLQGPNLRSLAPQPCMAAAMDAGSCQPFTNGQAQAEWQQLLSDMKRRRREAAAQPRLLGLPPSWARKPNAFELAQQHMDKLQQSGADLAAVRTWRRKLIFFPADSQRPAYHGSSKLSDVVRPRRFLARDEALDYEAMSDQEWEAEPVEGSSLTGADEEESEMGCGDDDDGSFICSDGHLSENEGVQLDDLELEGDDMQVDGPHSESTIMHPGLPEDAAAAAGVTAQRLLSMQQLEVQMDRARRAGKPLIISRLPVQSGSSEQSSGTYIQGDPSLLAALAAEPLVPGVRVTVPEDPALEQAAAGTAAAAAAKDSSPAGAAGAAVAATAGGAGRPTAGTGGRRAERPDDLLPDLLRLVQADPRQNKAKITDAFIAAHSGRKVTKKWVGDMLRDSAEWKGTVNGWALKPAALQLLDPSAGALAAAAALASGSTPLAPVAAQAAAAAAVGCGAGLAAASAAPHSVAEAASSPHFGATRHTDGSSIARFFNFKSGKDCDAAPSMPCSGAPPSDLKAPGRLVTTTATAGAAAAASQLLVPESVSGTADPFWRCLLQHIECAEDTDVRPAFMVAFEPAALARLVSNLPAGIVAALVAGVAADMTPAGVKAAYLECLRASVAALAAMEAEAAGDNLSASQQVWQPRGAPVAASLAGLCSEPQLLSGLRACVEAGQAAGDSCATAGAQLAAAQSAAHVAAALLDSEVCVAALPAAVEAGGAGDPREQLLSIVHASKHMGITIRV</sequence>
<evidence type="ECO:0000313" key="9">
    <source>
        <dbReference type="EMBL" id="KAI3428046.1"/>
    </source>
</evidence>
<evidence type="ECO:0000256" key="6">
    <source>
        <dbReference type="RuleBase" id="RU000682"/>
    </source>
</evidence>
<feature type="DNA-binding region" description="Homeobox" evidence="5">
    <location>
        <begin position="134"/>
        <end position="193"/>
    </location>
</feature>
<keyword evidence="5 6" id="KW-0238">DNA-binding</keyword>
<dbReference type="InterPro" id="IPR001356">
    <property type="entry name" value="HD"/>
</dbReference>
<evidence type="ECO:0000313" key="10">
    <source>
        <dbReference type="Proteomes" id="UP001055712"/>
    </source>
</evidence>
<proteinExistence type="predicted"/>
<feature type="region of interest" description="Disordered" evidence="7">
    <location>
        <begin position="609"/>
        <end position="647"/>
    </location>
</feature>
<feature type="region of interest" description="Disordered" evidence="7">
    <location>
        <begin position="1052"/>
        <end position="1073"/>
    </location>
</feature>
<dbReference type="PANTHER" id="PTHR15272">
    <property type="entry name" value="CHROMATIN ASSEMBLY FACTOR 1 SUBUNIT A CAF-1 SUBUNIT A"/>
    <property type="match status" value="1"/>
</dbReference>
<gene>
    <name evidence="9" type="ORF">D9Q98_006432</name>
</gene>
<feature type="compositionally biased region" description="Low complexity" evidence="7">
    <location>
        <begin position="266"/>
        <end position="292"/>
    </location>
</feature>
<dbReference type="InterPro" id="IPR009057">
    <property type="entry name" value="Homeodomain-like_sf"/>
</dbReference>
<name>A0A9D4TKA2_CHLVU</name>
<dbReference type="GO" id="GO:0033186">
    <property type="term" value="C:CAF-1 complex"/>
    <property type="evidence" value="ECO:0007669"/>
    <property type="project" value="TreeGrafter"/>
</dbReference>
<keyword evidence="2" id="KW-0227">DNA damage</keyword>
<dbReference type="EMBL" id="SIDB01000009">
    <property type="protein sequence ID" value="KAI3428046.1"/>
    <property type="molecule type" value="Genomic_DNA"/>
</dbReference>
<feature type="compositionally biased region" description="Low complexity" evidence="7">
    <location>
        <begin position="36"/>
        <end position="53"/>
    </location>
</feature>
<keyword evidence="5 6" id="KW-0371">Homeobox</keyword>
<dbReference type="Pfam" id="PF12253">
    <property type="entry name" value="CAF1A_dimeriz"/>
    <property type="match status" value="1"/>
</dbReference>
<feature type="compositionally biased region" description="Basic and acidic residues" evidence="7">
    <location>
        <begin position="559"/>
        <end position="572"/>
    </location>
</feature>
<keyword evidence="4 5" id="KW-0539">Nucleus</keyword>
<organism evidence="9 10">
    <name type="scientific">Chlorella vulgaris</name>
    <name type="common">Green alga</name>
    <dbReference type="NCBI Taxonomy" id="3077"/>
    <lineage>
        <taxon>Eukaryota</taxon>
        <taxon>Viridiplantae</taxon>
        <taxon>Chlorophyta</taxon>
        <taxon>core chlorophytes</taxon>
        <taxon>Trebouxiophyceae</taxon>
        <taxon>Chlorellales</taxon>
        <taxon>Chlorellaceae</taxon>
        <taxon>Chlorella clade</taxon>
        <taxon>Chlorella</taxon>
    </lineage>
</organism>
<reference evidence="9" key="2">
    <citation type="submission" date="2020-11" db="EMBL/GenBank/DDBJ databases">
        <authorList>
            <person name="Cecchin M."/>
            <person name="Marcolungo L."/>
            <person name="Rossato M."/>
            <person name="Girolomoni L."/>
            <person name="Cosentino E."/>
            <person name="Cuine S."/>
            <person name="Li-Beisson Y."/>
            <person name="Delledonne M."/>
            <person name="Ballottari M."/>
        </authorList>
    </citation>
    <scope>NUCLEOTIDE SEQUENCE</scope>
    <source>
        <strain evidence="9">211/11P</strain>
        <tissue evidence="9">Whole cell</tissue>
    </source>
</reference>
<evidence type="ECO:0000256" key="4">
    <source>
        <dbReference type="ARBA" id="ARBA00023242"/>
    </source>
</evidence>
<feature type="compositionally biased region" description="Basic and acidic residues" evidence="7">
    <location>
        <begin position="609"/>
        <end position="639"/>
    </location>
</feature>
<feature type="compositionally biased region" description="Low complexity" evidence="7">
    <location>
        <begin position="659"/>
        <end position="709"/>
    </location>
</feature>
<feature type="compositionally biased region" description="Acidic residues" evidence="7">
    <location>
        <begin position="863"/>
        <end position="873"/>
    </location>
</feature>